<sequence>MGQHGSCIQGKPDWSGPYEKTGSKSQDTELYDQIRKFATISSNTQNLQDFEIFLKKQINPTCPQHGSKSLCRSNNGTSSISPKNIASSKYEELFHKESSCKDINFNQSQIDTKIPSIEPIIAQKSTCKVHGHTRFQEIPNKPSPTCRVHCHLAINQSKVQTTKSESLFSSQYRNKQPPTYKHPPQKQISSQLLNIKQEYESFSDEDSAPSVFSCPEFLTSLILPSEETEMLDILASVGVQSAKETIQRLEDRAESIVETFGVVLKHLEHGDWSTFCISTSRLCDDIKNVMRDYHLCSEAIDVASVKIKNNVTEALNELTTHILSLNQISSSETNHNVLHPSFKVLGETLHDMMEFLISKELKVLIECLNPDTKNSSIRMATCALAEMSLSGALMSRLIVQAGAILPLLNICKVHKCKYLRPLAVRVLTVICSSRMALEQFEKCSGFGIILTLLSEESEEKIVCEIVGFLAQILKQWSENKCSIGTKIGQDLDQLVQRLTEAAKKALSPEMFLLAAACLATLSSYNAKATEWLELHAQEMRLLASGNKQESYV</sequence>
<proteinExistence type="predicted"/>
<evidence type="ECO:0000256" key="1">
    <source>
        <dbReference type="SAM" id="MobiDB-lite"/>
    </source>
</evidence>
<dbReference type="Proteomes" id="UP000887013">
    <property type="component" value="Unassembled WGS sequence"/>
</dbReference>
<dbReference type="AlphaFoldDB" id="A0A8X6UHI5"/>
<evidence type="ECO:0000313" key="3">
    <source>
        <dbReference type="EMBL" id="GFU15461.1"/>
    </source>
</evidence>
<feature type="compositionally biased region" description="Polar residues" evidence="1">
    <location>
        <begin position="161"/>
        <end position="177"/>
    </location>
</feature>
<dbReference type="GO" id="GO:0008356">
    <property type="term" value="P:asymmetric cell division"/>
    <property type="evidence" value="ECO:0007669"/>
    <property type="project" value="InterPro"/>
</dbReference>
<comment type="caution">
    <text evidence="3">The sequence shown here is derived from an EMBL/GenBank/DDBJ whole genome shotgun (WGS) entry which is preliminary data.</text>
</comment>
<dbReference type="Pfam" id="PF19427">
    <property type="entry name" value="Insc_C"/>
    <property type="match status" value="1"/>
</dbReference>
<accession>A0A8X6UHI5</accession>
<dbReference type="InterPro" id="IPR045789">
    <property type="entry name" value="Insc_C"/>
</dbReference>
<dbReference type="PANTHER" id="PTHR21386">
    <property type="entry name" value="INSCUTEABLE"/>
    <property type="match status" value="1"/>
</dbReference>
<protein>
    <recommendedName>
        <fullName evidence="2">Protein inscuteable homologue C-terminal domain-containing protein</fullName>
    </recommendedName>
</protein>
<dbReference type="GO" id="GO:0045179">
    <property type="term" value="C:apical cortex"/>
    <property type="evidence" value="ECO:0007669"/>
    <property type="project" value="TreeGrafter"/>
</dbReference>
<dbReference type="InterPro" id="IPR016024">
    <property type="entry name" value="ARM-type_fold"/>
</dbReference>
<feature type="region of interest" description="Disordered" evidence="1">
    <location>
        <begin position="1"/>
        <end position="26"/>
    </location>
</feature>
<keyword evidence="4" id="KW-1185">Reference proteome</keyword>
<feature type="region of interest" description="Disordered" evidence="1">
    <location>
        <begin position="161"/>
        <end position="186"/>
    </location>
</feature>
<evidence type="ECO:0000259" key="2">
    <source>
        <dbReference type="Pfam" id="PF19427"/>
    </source>
</evidence>
<dbReference type="GO" id="GO:0009786">
    <property type="term" value="P:regulation of asymmetric cell division"/>
    <property type="evidence" value="ECO:0007669"/>
    <property type="project" value="TreeGrafter"/>
</dbReference>
<dbReference type="GO" id="GO:0045176">
    <property type="term" value="P:apical protein localization"/>
    <property type="evidence" value="ECO:0007669"/>
    <property type="project" value="TreeGrafter"/>
</dbReference>
<dbReference type="EMBL" id="BMAW01126146">
    <property type="protein sequence ID" value="GFU15461.1"/>
    <property type="molecule type" value="Genomic_DNA"/>
</dbReference>
<evidence type="ECO:0000313" key="4">
    <source>
        <dbReference type="Proteomes" id="UP000887013"/>
    </source>
</evidence>
<dbReference type="InterPro" id="IPR011989">
    <property type="entry name" value="ARM-like"/>
</dbReference>
<dbReference type="GO" id="GO:0000132">
    <property type="term" value="P:establishment of mitotic spindle orientation"/>
    <property type="evidence" value="ECO:0007669"/>
    <property type="project" value="TreeGrafter"/>
</dbReference>
<feature type="domain" description="Protein inscuteable homologue C-terminal" evidence="2">
    <location>
        <begin position="259"/>
        <end position="547"/>
    </location>
</feature>
<dbReference type="GO" id="GO:0008093">
    <property type="term" value="F:cytoskeletal anchor activity"/>
    <property type="evidence" value="ECO:0007669"/>
    <property type="project" value="TreeGrafter"/>
</dbReference>
<gene>
    <name evidence="3" type="ORF">NPIL_556181</name>
</gene>
<dbReference type="Gene3D" id="1.25.10.10">
    <property type="entry name" value="Leucine-rich Repeat Variant"/>
    <property type="match status" value="1"/>
</dbReference>
<dbReference type="SUPFAM" id="SSF48371">
    <property type="entry name" value="ARM repeat"/>
    <property type="match status" value="1"/>
</dbReference>
<name>A0A8X6UHI5_NEPPI</name>
<dbReference type="OrthoDB" id="6420742at2759"/>
<reference evidence="3" key="1">
    <citation type="submission" date="2020-08" db="EMBL/GenBank/DDBJ databases">
        <title>Multicomponent nature underlies the extraordinary mechanical properties of spider dragline silk.</title>
        <authorList>
            <person name="Kono N."/>
            <person name="Nakamura H."/>
            <person name="Mori M."/>
            <person name="Yoshida Y."/>
            <person name="Ohtoshi R."/>
            <person name="Malay A.D."/>
            <person name="Moran D.A.P."/>
            <person name="Tomita M."/>
            <person name="Numata K."/>
            <person name="Arakawa K."/>
        </authorList>
    </citation>
    <scope>NUCLEOTIDE SEQUENCE</scope>
</reference>
<dbReference type="PANTHER" id="PTHR21386:SF0">
    <property type="entry name" value="PROTEIN INSCUTEABLE HOMOLOG"/>
    <property type="match status" value="1"/>
</dbReference>
<organism evidence="3 4">
    <name type="scientific">Nephila pilipes</name>
    <name type="common">Giant wood spider</name>
    <name type="synonym">Nephila maculata</name>
    <dbReference type="NCBI Taxonomy" id="299642"/>
    <lineage>
        <taxon>Eukaryota</taxon>
        <taxon>Metazoa</taxon>
        <taxon>Ecdysozoa</taxon>
        <taxon>Arthropoda</taxon>
        <taxon>Chelicerata</taxon>
        <taxon>Arachnida</taxon>
        <taxon>Araneae</taxon>
        <taxon>Araneomorphae</taxon>
        <taxon>Entelegynae</taxon>
        <taxon>Araneoidea</taxon>
        <taxon>Nephilidae</taxon>
        <taxon>Nephila</taxon>
    </lineage>
</organism>
<dbReference type="InterPro" id="IPR039921">
    <property type="entry name" value="Inscuteable"/>
</dbReference>